<evidence type="ECO:0000256" key="3">
    <source>
        <dbReference type="SAM" id="SignalP"/>
    </source>
</evidence>
<organism evidence="5 6">
    <name type="scientific">Ferruginivarius sediminum</name>
    <dbReference type="NCBI Taxonomy" id="2661937"/>
    <lineage>
        <taxon>Bacteria</taxon>
        <taxon>Pseudomonadati</taxon>
        <taxon>Pseudomonadota</taxon>
        <taxon>Alphaproteobacteria</taxon>
        <taxon>Rhodospirillales</taxon>
        <taxon>Rhodospirillaceae</taxon>
        <taxon>Ferruginivarius</taxon>
    </lineage>
</organism>
<evidence type="ECO:0000256" key="1">
    <source>
        <dbReference type="ARBA" id="ARBA00010062"/>
    </source>
</evidence>
<feature type="domain" description="Leucine-binding protein" evidence="4">
    <location>
        <begin position="33"/>
        <end position="402"/>
    </location>
</feature>
<dbReference type="SUPFAM" id="SSF53822">
    <property type="entry name" value="Periplasmic binding protein-like I"/>
    <property type="match status" value="1"/>
</dbReference>
<dbReference type="AlphaFoldDB" id="A0A369TF36"/>
<evidence type="ECO:0000256" key="2">
    <source>
        <dbReference type="ARBA" id="ARBA00022729"/>
    </source>
</evidence>
<comment type="caution">
    <text evidence="5">The sequence shown here is derived from an EMBL/GenBank/DDBJ whole genome shotgun (WGS) entry which is preliminary data.</text>
</comment>
<evidence type="ECO:0000259" key="4">
    <source>
        <dbReference type="Pfam" id="PF13458"/>
    </source>
</evidence>
<dbReference type="InterPro" id="IPR028081">
    <property type="entry name" value="Leu-bd"/>
</dbReference>
<reference evidence="5 6" key="1">
    <citation type="submission" date="2018-07" db="EMBL/GenBank/DDBJ databases">
        <title>Venubactetium sediminum gen. nov., sp. nov., isolated from a marine solar saltern.</title>
        <authorList>
            <person name="Wang S."/>
        </authorList>
    </citation>
    <scope>NUCLEOTIDE SEQUENCE [LARGE SCALE GENOMIC DNA]</scope>
    <source>
        <strain evidence="5 6">WD2A32</strain>
    </source>
</reference>
<keyword evidence="2 3" id="KW-0732">Signal</keyword>
<keyword evidence="6" id="KW-1185">Reference proteome</keyword>
<dbReference type="InterPro" id="IPR028082">
    <property type="entry name" value="Peripla_BP_I"/>
</dbReference>
<dbReference type="RefSeq" id="WP_114580696.1">
    <property type="nucleotide sequence ID" value="NZ_QPMH01000002.1"/>
</dbReference>
<gene>
    <name evidence="5" type="ORF">DRB17_03095</name>
</gene>
<sequence>MKRTGKLALGVLTAAAIAVGGVAAEKAAAADEEIFIPLTVYRTGPYAPNGIPIANGWRDYLKLLNARDGGINGVKIAYEECETRYDTKLGVECYEKLKNKGAKGAVVFNPLSTGISYQLIPKARVDEIPLHTMGYGRTAAADGSVFKWTFNFPATYWSQAAAFIRHIGNVEGGLENLDGKHIGLIYHNSPYGKEPIPTLETLSEQHGYELTTYPVDHPGQEQSATWLQIRRDRPDWLIMWGWGVMNQVAIKEAINIRYPMDHFIGVWWAGSEQDVEPAGAAAKGYKAGNFNGVGTDFAVLDDIVEHVYGGDMEAAKEEGLGTVLYNRGVANMLYDTEAIRTAMGKYGDKALSGKEVRWGLENLELTEARLEELGATGLVLPTRISCANHEGEGQIFVQQWDGEQWSKVTDWLEPFHDVVRPKVEAAAKTYAEENGLPVRDCSQEG</sequence>
<feature type="signal peptide" evidence="3">
    <location>
        <begin position="1"/>
        <end position="23"/>
    </location>
</feature>
<name>A0A369TF36_9PROT</name>
<evidence type="ECO:0000313" key="5">
    <source>
        <dbReference type="EMBL" id="RDD63442.1"/>
    </source>
</evidence>
<dbReference type="EMBL" id="QPMH01000002">
    <property type="protein sequence ID" value="RDD63442.1"/>
    <property type="molecule type" value="Genomic_DNA"/>
</dbReference>
<feature type="chain" id="PRO_5016654291" evidence="3">
    <location>
        <begin position="24"/>
        <end position="445"/>
    </location>
</feature>
<dbReference type="Gene3D" id="3.40.50.2300">
    <property type="match status" value="2"/>
</dbReference>
<proteinExistence type="inferred from homology"/>
<dbReference type="Proteomes" id="UP000253941">
    <property type="component" value="Unassembled WGS sequence"/>
</dbReference>
<dbReference type="Pfam" id="PF13458">
    <property type="entry name" value="Peripla_BP_6"/>
    <property type="match status" value="1"/>
</dbReference>
<dbReference type="CDD" id="cd06334">
    <property type="entry name" value="PBP1_ABC_ligand_binding-like"/>
    <property type="match status" value="1"/>
</dbReference>
<evidence type="ECO:0000313" key="6">
    <source>
        <dbReference type="Proteomes" id="UP000253941"/>
    </source>
</evidence>
<dbReference type="PANTHER" id="PTHR47235:SF1">
    <property type="entry name" value="BLR6548 PROTEIN"/>
    <property type="match status" value="1"/>
</dbReference>
<dbReference type="PANTHER" id="PTHR47235">
    <property type="entry name" value="BLR6548 PROTEIN"/>
    <property type="match status" value="1"/>
</dbReference>
<accession>A0A369TF36</accession>
<protein>
    <submittedName>
        <fullName evidence="5">ABC transporter permease</fullName>
    </submittedName>
</protein>
<comment type="similarity">
    <text evidence="1">Belongs to the leucine-binding protein family.</text>
</comment>